<dbReference type="InterPro" id="IPR017970">
    <property type="entry name" value="Homeobox_CS"/>
</dbReference>
<dbReference type="PROSITE" id="PS51179">
    <property type="entry name" value="POU_3"/>
    <property type="match status" value="1"/>
</dbReference>
<feature type="domain" description="POU-specific" evidence="10">
    <location>
        <begin position="98"/>
        <end position="172"/>
    </location>
</feature>
<dbReference type="EMBL" id="BTRK01000001">
    <property type="protein sequence ID" value="GMR32447.1"/>
    <property type="molecule type" value="Genomic_DNA"/>
</dbReference>
<proteinExistence type="inferred from homology"/>
<feature type="region of interest" description="Disordered" evidence="8">
    <location>
        <begin position="17"/>
        <end position="52"/>
    </location>
</feature>
<evidence type="ECO:0000256" key="8">
    <source>
        <dbReference type="SAM" id="MobiDB-lite"/>
    </source>
</evidence>
<feature type="region of interest" description="Disordered" evidence="8">
    <location>
        <begin position="185"/>
        <end position="209"/>
    </location>
</feature>
<evidence type="ECO:0000256" key="3">
    <source>
        <dbReference type="ARBA" id="ARBA00023155"/>
    </source>
</evidence>
<dbReference type="InterPro" id="IPR000327">
    <property type="entry name" value="POU_dom"/>
</dbReference>
<dbReference type="InterPro" id="IPR001356">
    <property type="entry name" value="HD"/>
</dbReference>
<comment type="similarity">
    <text evidence="7">Belongs to the POU transcription factor family.</text>
</comment>
<dbReference type="SMART" id="SM00352">
    <property type="entry name" value="POU"/>
    <property type="match status" value="1"/>
</dbReference>
<dbReference type="Pfam" id="PF00046">
    <property type="entry name" value="Homeodomain"/>
    <property type="match status" value="1"/>
</dbReference>
<dbReference type="Gene3D" id="1.10.10.60">
    <property type="entry name" value="Homeodomain-like"/>
    <property type="match status" value="1"/>
</dbReference>
<dbReference type="PROSITE" id="PS00465">
    <property type="entry name" value="POU_2"/>
    <property type="match status" value="1"/>
</dbReference>
<dbReference type="InterPro" id="IPR013847">
    <property type="entry name" value="POU"/>
</dbReference>
<keyword evidence="12" id="KW-1185">Reference proteome</keyword>
<name>A0AAN5C740_9BILA</name>
<dbReference type="GO" id="GO:0000981">
    <property type="term" value="F:DNA-binding transcription factor activity, RNA polymerase II-specific"/>
    <property type="evidence" value="ECO:0007669"/>
    <property type="project" value="InterPro"/>
</dbReference>
<dbReference type="Gene3D" id="1.10.260.40">
    <property type="entry name" value="lambda repressor-like DNA-binding domains"/>
    <property type="match status" value="1"/>
</dbReference>
<evidence type="ECO:0000256" key="1">
    <source>
        <dbReference type="ARBA" id="ARBA00004123"/>
    </source>
</evidence>
<keyword evidence="3 5" id="KW-0371">Homeobox</keyword>
<comment type="subcellular location">
    <subcellularLocation>
        <location evidence="1 5 6">Nucleus</location>
    </subcellularLocation>
</comment>
<evidence type="ECO:0000259" key="10">
    <source>
        <dbReference type="PROSITE" id="PS51179"/>
    </source>
</evidence>
<dbReference type="Pfam" id="PF00157">
    <property type="entry name" value="Pou"/>
    <property type="match status" value="1"/>
</dbReference>
<evidence type="ECO:0000256" key="5">
    <source>
        <dbReference type="PROSITE-ProRule" id="PRU00108"/>
    </source>
</evidence>
<evidence type="ECO:0000256" key="7">
    <source>
        <dbReference type="RuleBase" id="RU361194"/>
    </source>
</evidence>
<evidence type="ECO:0000256" key="6">
    <source>
        <dbReference type="RuleBase" id="RU000682"/>
    </source>
</evidence>
<sequence>AGFSSFFLDYKHPSLTNSGYNSTPTMDPLDPQSSYSTPPETSTSSSSVSTTPSTTTYSSLLSATLTPAQATRTLVIKRKLFDNNQEELKAAIASITVDERIDLQELESFAGAFKAKRLKYGCTQNDIGLALGRKYGIEFSQTTISRFEALNLSFKNMCKLRPLLKEWMAEVEAALAEGISVNDFLQRPPATPPPRAMLAKTKKTGERQRKRRTFIDEKHSELLAEEYVKNNRPSPKQYNDISERLKLDKEVIRIWFSNHRQKIRKMEDERLTLEMQVGDGRE</sequence>
<dbReference type="InterPro" id="IPR050255">
    <property type="entry name" value="POU_domain_TF"/>
</dbReference>
<keyword evidence="2 5" id="KW-0238">DNA-binding</keyword>
<dbReference type="InterPro" id="IPR009057">
    <property type="entry name" value="Homeodomain-like_sf"/>
</dbReference>
<feature type="non-terminal residue" evidence="11">
    <location>
        <position position="1"/>
    </location>
</feature>
<evidence type="ECO:0000256" key="2">
    <source>
        <dbReference type="ARBA" id="ARBA00023125"/>
    </source>
</evidence>
<feature type="DNA-binding region" description="Homeobox" evidence="5">
    <location>
        <begin position="208"/>
        <end position="267"/>
    </location>
</feature>
<dbReference type="SUPFAM" id="SSF46689">
    <property type="entry name" value="Homeodomain-like"/>
    <property type="match status" value="1"/>
</dbReference>
<dbReference type="PRINTS" id="PR00028">
    <property type="entry name" value="POUDOMAIN"/>
</dbReference>
<dbReference type="GO" id="GO:0000978">
    <property type="term" value="F:RNA polymerase II cis-regulatory region sequence-specific DNA binding"/>
    <property type="evidence" value="ECO:0007669"/>
    <property type="project" value="TreeGrafter"/>
</dbReference>
<gene>
    <name evidence="11" type="ORF">PMAYCL1PPCAC_02642</name>
</gene>
<dbReference type="InterPro" id="IPR010982">
    <property type="entry name" value="Lambda_DNA-bd_dom_sf"/>
</dbReference>
<dbReference type="PANTHER" id="PTHR11636:SF137">
    <property type="entry name" value="HOMEOBOX PROTEIN CEH-18"/>
    <property type="match status" value="1"/>
</dbReference>
<organism evidence="11 12">
    <name type="scientific">Pristionchus mayeri</name>
    <dbReference type="NCBI Taxonomy" id="1317129"/>
    <lineage>
        <taxon>Eukaryota</taxon>
        <taxon>Metazoa</taxon>
        <taxon>Ecdysozoa</taxon>
        <taxon>Nematoda</taxon>
        <taxon>Chromadorea</taxon>
        <taxon>Rhabditida</taxon>
        <taxon>Rhabditina</taxon>
        <taxon>Diplogasteromorpha</taxon>
        <taxon>Diplogasteroidea</taxon>
        <taxon>Neodiplogasteridae</taxon>
        <taxon>Pristionchus</taxon>
    </lineage>
</organism>
<dbReference type="PANTHER" id="PTHR11636">
    <property type="entry name" value="POU DOMAIN"/>
    <property type="match status" value="1"/>
</dbReference>
<evidence type="ECO:0000256" key="4">
    <source>
        <dbReference type="ARBA" id="ARBA00023242"/>
    </source>
</evidence>
<evidence type="ECO:0000313" key="12">
    <source>
        <dbReference type="Proteomes" id="UP001328107"/>
    </source>
</evidence>
<dbReference type="PROSITE" id="PS50071">
    <property type="entry name" value="HOMEOBOX_2"/>
    <property type="match status" value="1"/>
</dbReference>
<keyword evidence="4 5" id="KW-0539">Nucleus</keyword>
<evidence type="ECO:0000259" key="9">
    <source>
        <dbReference type="PROSITE" id="PS50071"/>
    </source>
</evidence>
<feature type="compositionally biased region" description="Low complexity" evidence="8">
    <location>
        <begin position="31"/>
        <end position="52"/>
    </location>
</feature>
<dbReference type="CDD" id="cd00086">
    <property type="entry name" value="homeodomain"/>
    <property type="match status" value="1"/>
</dbReference>
<keyword evidence="7" id="KW-0804">Transcription</keyword>
<dbReference type="GO" id="GO:0030154">
    <property type="term" value="P:cell differentiation"/>
    <property type="evidence" value="ECO:0007669"/>
    <property type="project" value="UniProtKB-ARBA"/>
</dbReference>
<comment type="caution">
    <text evidence="11">The sequence shown here is derived from an EMBL/GenBank/DDBJ whole genome shotgun (WGS) entry which is preliminary data.</text>
</comment>
<accession>A0AAN5C740</accession>
<dbReference type="SMART" id="SM00389">
    <property type="entry name" value="HOX"/>
    <property type="match status" value="1"/>
</dbReference>
<dbReference type="AlphaFoldDB" id="A0AAN5C740"/>
<reference evidence="12" key="1">
    <citation type="submission" date="2022-10" db="EMBL/GenBank/DDBJ databases">
        <title>Genome assembly of Pristionchus species.</title>
        <authorList>
            <person name="Yoshida K."/>
            <person name="Sommer R.J."/>
        </authorList>
    </citation>
    <scope>NUCLEOTIDE SEQUENCE [LARGE SCALE GENOMIC DNA]</scope>
    <source>
        <strain evidence="12">RS5460</strain>
    </source>
</reference>
<dbReference type="Proteomes" id="UP001328107">
    <property type="component" value="Unassembled WGS sequence"/>
</dbReference>
<evidence type="ECO:0000313" key="11">
    <source>
        <dbReference type="EMBL" id="GMR32447.1"/>
    </source>
</evidence>
<dbReference type="SUPFAM" id="SSF47413">
    <property type="entry name" value="lambda repressor-like DNA-binding domains"/>
    <property type="match status" value="1"/>
</dbReference>
<dbReference type="PROSITE" id="PS00027">
    <property type="entry name" value="HOMEOBOX_1"/>
    <property type="match status" value="1"/>
</dbReference>
<protein>
    <recommendedName>
        <fullName evidence="7">POU domain protein</fullName>
    </recommendedName>
</protein>
<feature type="domain" description="Homeobox" evidence="9">
    <location>
        <begin position="206"/>
        <end position="266"/>
    </location>
</feature>
<dbReference type="GO" id="GO:0005634">
    <property type="term" value="C:nucleus"/>
    <property type="evidence" value="ECO:0007669"/>
    <property type="project" value="UniProtKB-SubCell"/>
</dbReference>